<organism evidence="1 2">
    <name type="scientific">Cinara cedri</name>
    <dbReference type="NCBI Taxonomy" id="506608"/>
    <lineage>
        <taxon>Eukaryota</taxon>
        <taxon>Metazoa</taxon>
        <taxon>Ecdysozoa</taxon>
        <taxon>Arthropoda</taxon>
        <taxon>Hexapoda</taxon>
        <taxon>Insecta</taxon>
        <taxon>Pterygota</taxon>
        <taxon>Neoptera</taxon>
        <taxon>Paraneoptera</taxon>
        <taxon>Hemiptera</taxon>
        <taxon>Sternorrhyncha</taxon>
        <taxon>Aphidomorpha</taxon>
        <taxon>Aphidoidea</taxon>
        <taxon>Aphididae</taxon>
        <taxon>Lachninae</taxon>
        <taxon>Cinara</taxon>
    </lineage>
</organism>
<accession>A0A5E4N2Z8</accession>
<name>A0A5E4N2Z8_9HEMI</name>
<protein>
    <submittedName>
        <fullName evidence="1">Uncharacterized protein</fullName>
    </submittedName>
</protein>
<evidence type="ECO:0000313" key="1">
    <source>
        <dbReference type="EMBL" id="VVC36922.1"/>
    </source>
</evidence>
<dbReference type="EMBL" id="CABPRJ010001439">
    <property type="protein sequence ID" value="VVC36922.1"/>
    <property type="molecule type" value="Genomic_DNA"/>
</dbReference>
<keyword evidence="2" id="KW-1185">Reference proteome</keyword>
<dbReference type="Proteomes" id="UP000325440">
    <property type="component" value="Unassembled WGS sequence"/>
</dbReference>
<dbReference type="OrthoDB" id="6585618at2759"/>
<gene>
    <name evidence="1" type="ORF">CINCED_3A001486</name>
</gene>
<reference evidence="1 2" key="1">
    <citation type="submission" date="2019-08" db="EMBL/GenBank/DDBJ databases">
        <authorList>
            <person name="Alioto T."/>
            <person name="Alioto T."/>
            <person name="Gomez Garrido J."/>
        </authorList>
    </citation>
    <scope>NUCLEOTIDE SEQUENCE [LARGE SCALE GENOMIC DNA]</scope>
</reference>
<proteinExistence type="predicted"/>
<dbReference type="AlphaFoldDB" id="A0A5E4N2Z8"/>
<sequence length="196" mass="22438">MTTTEIAESTTMGQMIVKSKEKLADRINALQDELDQSSNSIKSIKLIEGDSSLKRRNQHHLFVIENRNVNAVCQEIVESLANFLLQRIDINDKLVHVLKPFINFKQLSQVQLEEVHQIIGSDLDTTKLPLEYAEVLELKEIEHLRKIILVAKQHNVDVERLISTSNILKSSDRLSLLVGTENEYLFVHFNMPPLTL</sequence>
<evidence type="ECO:0000313" key="2">
    <source>
        <dbReference type="Proteomes" id="UP000325440"/>
    </source>
</evidence>